<dbReference type="GO" id="GO:0005975">
    <property type="term" value="P:carbohydrate metabolic process"/>
    <property type="evidence" value="ECO:0007669"/>
    <property type="project" value="InterPro"/>
</dbReference>
<evidence type="ECO:0000313" key="4">
    <source>
        <dbReference type="Proteomes" id="UP000243463"/>
    </source>
</evidence>
<evidence type="ECO:0000313" key="3">
    <source>
        <dbReference type="EMBL" id="SNQ28600.1"/>
    </source>
</evidence>
<dbReference type="SUPFAM" id="SSF48208">
    <property type="entry name" value="Six-hairpin glycosidases"/>
    <property type="match status" value="1"/>
</dbReference>
<gene>
    <name evidence="3" type="ORF">SAMN05444584_0524</name>
</gene>
<dbReference type="Proteomes" id="UP000243463">
    <property type="component" value="Unassembled WGS sequence"/>
</dbReference>
<dbReference type="OrthoDB" id="9806359at2"/>
<dbReference type="AlphaFoldDB" id="A0A217EEG5"/>
<dbReference type="GO" id="GO:0016853">
    <property type="term" value="F:isomerase activity"/>
    <property type="evidence" value="ECO:0007669"/>
    <property type="project" value="UniProtKB-KW"/>
</dbReference>
<dbReference type="RefSeq" id="WP_088822640.1">
    <property type="nucleotide sequence ID" value="NZ_FZLN01000001.1"/>
</dbReference>
<keyword evidence="2" id="KW-0413">Isomerase</keyword>
<name>A0A217EEG5_9GAMM</name>
<sequence>MKLVTRVRHSWLNQTAHTDWLRTQTLNLLDFYQDAKCQYGGFIDLDRFGLPLHQRPNTLNTARFTYCYSLAAIRGYAGSVELAEWGVKSLNNELYDHEHGGWLSSLPDESPNDRKKSYLHVFVLLAANCARQANIKGSDTLFETALTLFNRYFWSEEQQCVLESYAPDWSDLEVYRGANCNMHALELFMQLAVTTQDNVWLERSLAIVKRIIHEQAKNHQYNVVEHFDDNWQPLYDYNEKNILDDFRPYGVTPGHGFEWCHLLLNLEQGLKDAKLEVPRWLIEDAKQLFDTAWKYGWKDDPHTGIIYTYNWKGEPVVQERLHWVHAEAAVAAAALMKRLDNEKYEVYYRKIIGYIHHHLVDERHGSWFQDLDKKNNISNLVWDGKPDLYHAFLMTLKLPMFLDQVLLQQLKPTKIK</sequence>
<dbReference type="InterPro" id="IPR010819">
    <property type="entry name" value="AGE/CE"/>
</dbReference>
<dbReference type="PANTHER" id="PTHR15108">
    <property type="entry name" value="N-ACYLGLUCOSAMINE-2-EPIMERASE"/>
    <property type="match status" value="1"/>
</dbReference>
<dbReference type="InterPro" id="IPR012341">
    <property type="entry name" value="6hp_glycosidase-like_sf"/>
</dbReference>
<accession>A0A217EEG5</accession>
<protein>
    <submittedName>
        <fullName evidence="3">Mannose or cellobiose epimerase, N-acyl-D-glucosamine 2-epimerase family</fullName>
    </submittedName>
</protein>
<keyword evidence="4" id="KW-1185">Reference proteome</keyword>
<dbReference type="EMBL" id="FZLN01000001">
    <property type="protein sequence ID" value="SNQ28600.1"/>
    <property type="molecule type" value="Genomic_DNA"/>
</dbReference>
<proteinExistence type="inferred from homology"/>
<dbReference type="InterPro" id="IPR008928">
    <property type="entry name" value="6-hairpin_glycosidase_sf"/>
</dbReference>
<evidence type="ECO:0000256" key="1">
    <source>
        <dbReference type="ARBA" id="ARBA00008558"/>
    </source>
</evidence>
<dbReference type="Pfam" id="PF07221">
    <property type="entry name" value="GlcNAc_2-epim"/>
    <property type="match status" value="1"/>
</dbReference>
<comment type="similarity">
    <text evidence="1">Belongs to the N-acylglucosamine 2-epimerase family.</text>
</comment>
<reference evidence="4" key="1">
    <citation type="submission" date="2017-06" db="EMBL/GenBank/DDBJ databases">
        <authorList>
            <person name="Varghese N."/>
            <person name="Submissions S."/>
        </authorList>
    </citation>
    <scope>NUCLEOTIDE SEQUENCE [LARGE SCALE GENOMIC DNA]</scope>
    <source>
        <strain evidence="4">ANC 5114</strain>
    </source>
</reference>
<organism evidence="3 4">
    <name type="scientific">Acinetobacter apis</name>
    <dbReference type="NCBI Taxonomy" id="1229165"/>
    <lineage>
        <taxon>Bacteria</taxon>
        <taxon>Pseudomonadati</taxon>
        <taxon>Pseudomonadota</taxon>
        <taxon>Gammaproteobacteria</taxon>
        <taxon>Moraxellales</taxon>
        <taxon>Moraxellaceae</taxon>
        <taxon>Acinetobacter</taxon>
    </lineage>
</organism>
<evidence type="ECO:0000256" key="2">
    <source>
        <dbReference type="ARBA" id="ARBA00023235"/>
    </source>
</evidence>
<dbReference type="Gene3D" id="1.50.10.10">
    <property type="match status" value="1"/>
</dbReference>